<evidence type="ECO:0000256" key="7">
    <source>
        <dbReference type="RuleBase" id="RU000461"/>
    </source>
</evidence>
<dbReference type="Proteomes" id="UP000775872">
    <property type="component" value="Unassembled WGS sequence"/>
</dbReference>
<evidence type="ECO:0000256" key="5">
    <source>
        <dbReference type="ARBA" id="ARBA00023004"/>
    </source>
</evidence>
<dbReference type="InterPro" id="IPR036396">
    <property type="entry name" value="Cyt_P450_sf"/>
</dbReference>
<evidence type="ECO:0008006" key="10">
    <source>
        <dbReference type="Google" id="ProtNLM"/>
    </source>
</evidence>
<dbReference type="EMBL" id="CABFOC020000065">
    <property type="protein sequence ID" value="CAH0056895.1"/>
    <property type="molecule type" value="Genomic_DNA"/>
</dbReference>
<keyword evidence="4 6" id="KW-0479">Metal-binding</keyword>
<evidence type="ECO:0000256" key="4">
    <source>
        <dbReference type="ARBA" id="ARBA00022723"/>
    </source>
</evidence>
<gene>
    <name evidence="8" type="ORF">CSOL1703_00018136</name>
</gene>
<dbReference type="GO" id="GO:0004497">
    <property type="term" value="F:monooxygenase activity"/>
    <property type="evidence" value="ECO:0007669"/>
    <property type="project" value="UniProtKB-KW"/>
</dbReference>
<dbReference type="FunFam" id="1.10.630.10:FF:000050">
    <property type="entry name" value="Cytochrome P450 monooxygenase"/>
    <property type="match status" value="1"/>
</dbReference>
<comment type="similarity">
    <text evidence="2 7">Belongs to the cytochrome P450 family.</text>
</comment>
<evidence type="ECO:0000313" key="9">
    <source>
        <dbReference type="Proteomes" id="UP000775872"/>
    </source>
</evidence>
<keyword evidence="7" id="KW-0560">Oxidoreductase</keyword>
<dbReference type="GO" id="GO:0020037">
    <property type="term" value="F:heme binding"/>
    <property type="evidence" value="ECO:0007669"/>
    <property type="project" value="InterPro"/>
</dbReference>
<name>A0A9N9ZI47_9HYPO</name>
<dbReference type="CDD" id="cd11060">
    <property type="entry name" value="CYP57A1-like"/>
    <property type="match status" value="1"/>
</dbReference>
<accession>A0A9N9ZI47</accession>
<dbReference type="PANTHER" id="PTHR24305">
    <property type="entry name" value="CYTOCHROME P450"/>
    <property type="match status" value="1"/>
</dbReference>
<reference evidence="9" key="1">
    <citation type="submission" date="2019-06" db="EMBL/GenBank/DDBJ databases">
        <authorList>
            <person name="Broberg M."/>
        </authorList>
    </citation>
    <scope>NUCLEOTIDE SEQUENCE [LARGE SCALE GENOMIC DNA]</scope>
</reference>
<dbReference type="InterPro" id="IPR017972">
    <property type="entry name" value="Cyt_P450_CS"/>
</dbReference>
<dbReference type="Pfam" id="PF00067">
    <property type="entry name" value="p450"/>
    <property type="match status" value="1"/>
</dbReference>
<reference evidence="8 9" key="2">
    <citation type="submission" date="2021-10" db="EMBL/GenBank/DDBJ databases">
        <authorList>
            <person name="Piombo E."/>
        </authorList>
    </citation>
    <scope>NUCLEOTIDE SEQUENCE [LARGE SCALE GENOMIC DNA]</scope>
</reference>
<dbReference type="PRINTS" id="PR00463">
    <property type="entry name" value="EP450I"/>
</dbReference>
<proteinExistence type="inferred from homology"/>
<keyword evidence="9" id="KW-1185">Reference proteome</keyword>
<dbReference type="GO" id="GO:0005506">
    <property type="term" value="F:iron ion binding"/>
    <property type="evidence" value="ECO:0007669"/>
    <property type="project" value="InterPro"/>
</dbReference>
<organism evidence="8 9">
    <name type="scientific">Clonostachys solani</name>
    <dbReference type="NCBI Taxonomy" id="160281"/>
    <lineage>
        <taxon>Eukaryota</taxon>
        <taxon>Fungi</taxon>
        <taxon>Dikarya</taxon>
        <taxon>Ascomycota</taxon>
        <taxon>Pezizomycotina</taxon>
        <taxon>Sordariomycetes</taxon>
        <taxon>Hypocreomycetidae</taxon>
        <taxon>Hypocreales</taxon>
        <taxon>Bionectriaceae</taxon>
        <taxon>Clonostachys</taxon>
    </lineage>
</organism>
<dbReference type="PANTHER" id="PTHR24305:SF232">
    <property type="entry name" value="P450, PUTATIVE (EUROFUNG)-RELATED"/>
    <property type="match status" value="1"/>
</dbReference>
<evidence type="ECO:0000256" key="6">
    <source>
        <dbReference type="PIRSR" id="PIRSR602401-1"/>
    </source>
</evidence>
<evidence type="ECO:0000313" key="8">
    <source>
        <dbReference type="EMBL" id="CAH0056895.1"/>
    </source>
</evidence>
<dbReference type="InterPro" id="IPR001128">
    <property type="entry name" value="Cyt_P450"/>
</dbReference>
<comment type="cofactor">
    <cofactor evidence="1 6">
        <name>heme</name>
        <dbReference type="ChEBI" id="CHEBI:30413"/>
    </cofactor>
</comment>
<evidence type="ECO:0000256" key="1">
    <source>
        <dbReference type="ARBA" id="ARBA00001971"/>
    </source>
</evidence>
<evidence type="ECO:0000256" key="3">
    <source>
        <dbReference type="ARBA" id="ARBA00022617"/>
    </source>
</evidence>
<dbReference type="PRINTS" id="PR00385">
    <property type="entry name" value="P450"/>
</dbReference>
<dbReference type="Gene3D" id="1.10.630.10">
    <property type="entry name" value="Cytochrome P450"/>
    <property type="match status" value="1"/>
</dbReference>
<comment type="caution">
    <text evidence="8">The sequence shown here is derived from an EMBL/GenBank/DDBJ whole genome shotgun (WGS) entry which is preliminary data.</text>
</comment>
<keyword evidence="7" id="KW-0503">Monooxygenase</keyword>
<evidence type="ECO:0000256" key="2">
    <source>
        <dbReference type="ARBA" id="ARBA00010617"/>
    </source>
</evidence>
<dbReference type="OrthoDB" id="3934656at2759"/>
<dbReference type="PROSITE" id="PS00086">
    <property type="entry name" value="CYTOCHROME_P450"/>
    <property type="match status" value="1"/>
</dbReference>
<keyword evidence="5 6" id="KW-0408">Iron</keyword>
<dbReference type="InterPro" id="IPR002401">
    <property type="entry name" value="Cyt_P450_E_grp-I"/>
</dbReference>
<dbReference type="SUPFAM" id="SSF48264">
    <property type="entry name" value="Cytochrome P450"/>
    <property type="match status" value="1"/>
</dbReference>
<keyword evidence="3 6" id="KW-0349">Heme</keyword>
<dbReference type="GO" id="GO:0016705">
    <property type="term" value="F:oxidoreductase activity, acting on paired donors, with incorporation or reduction of molecular oxygen"/>
    <property type="evidence" value="ECO:0007669"/>
    <property type="project" value="InterPro"/>
</dbReference>
<protein>
    <recommendedName>
        <fullName evidence="10">Pisatin demethylase</fullName>
    </recommendedName>
</protein>
<dbReference type="InterPro" id="IPR050121">
    <property type="entry name" value="Cytochrome_P450_monoxygenase"/>
</dbReference>
<feature type="binding site" description="axial binding residue" evidence="6">
    <location>
        <position position="472"/>
    </location>
    <ligand>
        <name>heme</name>
        <dbReference type="ChEBI" id="CHEBI:30413"/>
    </ligand>
    <ligandPart>
        <name>Fe</name>
        <dbReference type="ChEBI" id="CHEBI:18248"/>
    </ligandPart>
</feature>
<dbReference type="AlphaFoldDB" id="A0A9N9ZI47"/>
<sequence length="510" mass="57917">MFSTIYQSTSFSSLVWPSFTLAVATWLVTNYFTKGLNKYPGPVLASLTDWWRFHTVWRRKAHYSYLKLHNELGDIVRLGPNCLSFAHPQAIKSIYGLTKKLGKSDFYPVQMQISKGQVLQSLFGTQDQDYHAKLRKAVSNAFSMSSIVQYEARVNETTKVFLDRTEELYASTGLTCNFILWLQFFAFDVITQITYSKRVGFLDKQEDVDGIIAWLDKIFQYMAPIGQIPLLDKLLVKNPILILLNKYGFIDNSSGTARFSKARMVERLQELADRKAAGKDEIYQHGDLLTMFLHSQKQDKTGFFDDSRILTMTTSIALAGSDTTAISLSAVFYHLLRNPECFQKMLKELQDAIDSGLIPDSEILSWSDSQKLPYLDACIKETLRIHPAISLNLERLTPPEGIEICGELIPGGTVVSCNPWVLHRRKEIFGEDADIYRPERWLLGESSPPEARAQLSEMKATMLHFGGGSRTCLGKHIALLEMYKLIPSFLKKFEVRTLPCTRPHAISVFS</sequence>